<name>A0ABP9D2J3_9ACTN</name>
<feature type="compositionally biased region" description="Low complexity" evidence="1">
    <location>
        <begin position="62"/>
        <end position="75"/>
    </location>
</feature>
<dbReference type="Proteomes" id="UP001500839">
    <property type="component" value="Unassembled WGS sequence"/>
</dbReference>
<feature type="domain" description="Mrr-like" evidence="2">
    <location>
        <begin position="2"/>
        <end position="37"/>
    </location>
</feature>
<feature type="region of interest" description="Disordered" evidence="1">
    <location>
        <begin position="53"/>
        <end position="75"/>
    </location>
</feature>
<sequence>MGPHAEEALDDQTIPVQRIGLAEIAEAPIDWDIAWPAGNLEIELAPAVKHTPRKHQQEAIDAVSAASPPATTGAS</sequence>
<protein>
    <recommendedName>
        <fullName evidence="2">Mrr-like domain-containing protein</fullName>
    </recommendedName>
</protein>
<dbReference type="EMBL" id="BAABKQ010000003">
    <property type="protein sequence ID" value="GAA4826118.1"/>
    <property type="molecule type" value="Genomic_DNA"/>
</dbReference>
<proteinExistence type="predicted"/>
<evidence type="ECO:0000313" key="4">
    <source>
        <dbReference type="Proteomes" id="UP001500839"/>
    </source>
</evidence>
<comment type="caution">
    <text evidence="3">The sequence shown here is derived from an EMBL/GenBank/DDBJ whole genome shotgun (WGS) entry which is preliminary data.</text>
</comment>
<gene>
    <name evidence="3" type="ORF">GCM10023353_39060</name>
</gene>
<keyword evidence="4" id="KW-1185">Reference proteome</keyword>
<evidence type="ECO:0000259" key="2">
    <source>
        <dbReference type="Pfam" id="PF13156"/>
    </source>
</evidence>
<reference evidence="4" key="1">
    <citation type="journal article" date="2019" name="Int. J. Syst. Evol. Microbiol.">
        <title>The Global Catalogue of Microorganisms (GCM) 10K type strain sequencing project: providing services to taxonomists for standard genome sequencing and annotation.</title>
        <authorList>
            <consortium name="The Broad Institute Genomics Platform"/>
            <consortium name="The Broad Institute Genome Sequencing Center for Infectious Disease"/>
            <person name="Wu L."/>
            <person name="Ma J."/>
        </authorList>
    </citation>
    <scope>NUCLEOTIDE SEQUENCE [LARGE SCALE GENOMIC DNA]</scope>
    <source>
        <strain evidence="4">JCM 18542</strain>
    </source>
</reference>
<organism evidence="3 4">
    <name type="scientific">Tomitella cavernea</name>
    <dbReference type="NCBI Taxonomy" id="1387982"/>
    <lineage>
        <taxon>Bacteria</taxon>
        <taxon>Bacillati</taxon>
        <taxon>Actinomycetota</taxon>
        <taxon>Actinomycetes</taxon>
        <taxon>Mycobacteriales</taxon>
        <taxon>Tomitella</taxon>
    </lineage>
</organism>
<accession>A0ABP9D2J3</accession>
<evidence type="ECO:0000256" key="1">
    <source>
        <dbReference type="SAM" id="MobiDB-lite"/>
    </source>
</evidence>
<dbReference type="InterPro" id="IPR039442">
    <property type="entry name" value="Mrr-like_dom"/>
</dbReference>
<dbReference type="Pfam" id="PF13156">
    <property type="entry name" value="Mrr_cat_2"/>
    <property type="match status" value="1"/>
</dbReference>
<evidence type="ECO:0000313" key="3">
    <source>
        <dbReference type="EMBL" id="GAA4826118.1"/>
    </source>
</evidence>